<name>A0ABQ3BQ44_9FLAO</name>
<evidence type="ECO:0000313" key="2">
    <source>
        <dbReference type="Proteomes" id="UP000615593"/>
    </source>
</evidence>
<organism evidence="1 2">
    <name type="scientific">Mesonia mobilis</name>
    <dbReference type="NCBI Taxonomy" id="369791"/>
    <lineage>
        <taxon>Bacteria</taxon>
        <taxon>Pseudomonadati</taxon>
        <taxon>Bacteroidota</taxon>
        <taxon>Flavobacteriia</taxon>
        <taxon>Flavobacteriales</taxon>
        <taxon>Flavobacteriaceae</taxon>
        <taxon>Mesonia</taxon>
    </lineage>
</organism>
<dbReference type="EMBL" id="BMWY01000003">
    <property type="protein sequence ID" value="GGZ53846.1"/>
    <property type="molecule type" value="Genomic_DNA"/>
</dbReference>
<protein>
    <recommendedName>
        <fullName evidence="3">Cytochrome c</fullName>
    </recommendedName>
</protein>
<evidence type="ECO:0008006" key="3">
    <source>
        <dbReference type="Google" id="ProtNLM"/>
    </source>
</evidence>
<accession>A0ABQ3BQ44</accession>
<reference evidence="2" key="1">
    <citation type="journal article" date="2019" name="Int. J. Syst. Evol. Microbiol.">
        <title>The Global Catalogue of Microorganisms (GCM) 10K type strain sequencing project: providing services to taxonomists for standard genome sequencing and annotation.</title>
        <authorList>
            <consortium name="The Broad Institute Genomics Platform"/>
            <consortium name="The Broad Institute Genome Sequencing Center for Infectious Disease"/>
            <person name="Wu L."/>
            <person name="Ma J."/>
        </authorList>
    </citation>
    <scope>NUCLEOTIDE SEQUENCE [LARGE SCALE GENOMIC DNA]</scope>
    <source>
        <strain evidence="2">KCTC 12708</strain>
    </source>
</reference>
<dbReference type="GeneID" id="94369106"/>
<proteinExistence type="predicted"/>
<sequence>MQKFFLYSIAIVALVSCKQAEENKAEDTVANNKEEVNEPFQLYQMSEMASFMEEMYAEHQVLKEQILNGETPDSLSYDLLNLHTATMTDSSDYDERFKNMTKVFVEYEEKIVSDPANAKANYNQAVQLCISCHQLKCTGPIPRIKKLLIK</sequence>
<dbReference type="SUPFAM" id="SSF47175">
    <property type="entry name" value="Cytochromes"/>
    <property type="match status" value="1"/>
</dbReference>
<dbReference type="Proteomes" id="UP000615593">
    <property type="component" value="Unassembled WGS sequence"/>
</dbReference>
<dbReference type="RefSeq" id="WP_051191249.1">
    <property type="nucleotide sequence ID" value="NZ_BMWY01000003.1"/>
</dbReference>
<dbReference type="PROSITE" id="PS51257">
    <property type="entry name" value="PROKAR_LIPOPROTEIN"/>
    <property type="match status" value="1"/>
</dbReference>
<evidence type="ECO:0000313" key="1">
    <source>
        <dbReference type="EMBL" id="GGZ53846.1"/>
    </source>
</evidence>
<dbReference type="InterPro" id="IPR010980">
    <property type="entry name" value="Cyt_c/b562"/>
</dbReference>
<keyword evidence="2" id="KW-1185">Reference proteome</keyword>
<comment type="caution">
    <text evidence="1">The sequence shown here is derived from an EMBL/GenBank/DDBJ whole genome shotgun (WGS) entry which is preliminary data.</text>
</comment>
<gene>
    <name evidence="1" type="ORF">GCM10008088_14400</name>
</gene>